<name>A0A2P5BCY1_TREOI</name>
<keyword evidence="1" id="KW-0472">Membrane</keyword>
<comment type="caution">
    <text evidence="3">The sequence shown here is derived from an EMBL/GenBank/DDBJ whole genome shotgun (WGS) entry which is preliminary data.</text>
</comment>
<gene>
    <name evidence="3" type="ORF">TorRG33x02_325470</name>
</gene>
<dbReference type="InterPro" id="IPR025315">
    <property type="entry name" value="DUF4220"/>
</dbReference>
<feature type="transmembrane region" description="Helical" evidence="1">
    <location>
        <begin position="55"/>
        <end position="75"/>
    </location>
</feature>
<evidence type="ECO:0000256" key="1">
    <source>
        <dbReference type="SAM" id="Phobius"/>
    </source>
</evidence>
<dbReference type="OrthoDB" id="1689146at2759"/>
<keyword evidence="4" id="KW-1185">Reference proteome</keyword>
<feature type="domain" description="DUF4220" evidence="2">
    <location>
        <begin position="2"/>
        <end position="146"/>
    </location>
</feature>
<evidence type="ECO:0000313" key="4">
    <source>
        <dbReference type="Proteomes" id="UP000237000"/>
    </source>
</evidence>
<reference evidence="4" key="1">
    <citation type="submission" date="2016-06" db="EMBL/GenBank/DDBJ databases">
        <title>Parallel loss of symbiosis genes in relatives of nitrogen-fixing non-legume Parasponia.</title>
        <authorList>
            <person name="Van Velzen R."/>
            <person name="Holmer R."/>
            <person name="Bu F."/>
            <person name="Rutten L."/>
            <person name="Van Zeijl A."/>
            <person name="Liu W."/>
            <person name="Santuari L."/>
            <person name="Cao Q."/>
            <person name="Sharma T."/>
            <person name="Shen D."/>
            <person name="Roswanjaya Y."/>
            <person name="Wardhani T."/>
            <person name="Kalhor M.S."/>
            <person name="Jansen J."/>
            <person name="Van den Hoogen J."/>
            <person name="Gungor B."/>
            <person name="Hartog M."/>
            <person name="Hontelez J."/>
            <person name="Verver J."/>
            <person name="Yang W.-C."/>
            <person name="Schijlen E."/>
            <person name="Repin R."/>
            <person name="Schilthuizen M."/>
            <person name="Schranz E."/>
            <person name="Heidstra R."/>
            <person name="Miyata K."/>
            <person name="Fedorova E."/>
            <person name="Kohlen W."/>
            <person name="Bisseling T."/>
            <person name="Smit S."/>
            <person name="Geurts R."/>
        </authorList>
    </citation>
    <scope>NUCLEOTIDE SEQUENCE [LARGE SCALE GENOMIC DNA]</scope>
    <source>
        <strain evidence="4">cv. RG33-2</strain>
    </source>
</reference>
<accession>A0A2P5BCY1</accession>
<dbReference type="Proteomes" id="UP000237000">
    <property type="component" value="Unassembled WGS sequence"/>
</dbReference>
<proteinExistence type="predicted"/>
<dbReference type="InParanoid" id="A0A2P5BCY1"/>
<keyword evidence="1" id="KW-1133">Transmembrane helix</keyword>
<evidence type="ECO:0000259" key="2">
    <source>
        <dbReference type="Pfam" id="PF13968"/>
    </source>
</evidence>
<keyword evidence="1" id="KW-0812">Transmembrane</keyword>
<dbReference type="Pfam" id="PF13968">
    <property type="entry name" value="DUF4220"/>
    <property type="match status" value="1"/>
</dbReference>
<dbReference type="STRING" id="63057.A0A2P5BCY1"/>
<feature type="transmembrane region" description="Helical" evidence="1">
    <location>
        <begin position="87"/>
        <end position="108"/>
    </location>
</feature>
<evidence type="ECO:0000313" key="3">
    <source>
        <dbReference type="EMBL" id="PON46647.1"/>
    </source>
</evidence>
<dbReference type="Pfam" id="PF04578">
    <property type="entry name" value="DUF594"/>
    <property type="match status" value="1"/>
</dbReference>
<dbReference type="InterPro" id="IPR007658">
    <property type="entry name" value="DUF594"/>
</dbReference>
<dbReference type="EMBL" id="JXTC01000550">
    <property type="protein sequence ID" value="PON46647.1"/>
    <property type="molecule type" value="Genomic_DNA"/>
</dbReference>
<feature type="transmembrane region" description="Helical" evidence="1">
    <location>
        <begin position="277"/>
        <end position="299"/>
    </location>
</feature>
<feature type="non-terminal residue" evidence="3">
    <location>
        <position position="1"/>
    </location>
</feature>
<protein>
    <recommendedName>
        <fullName evidence="2">DUF4220 domain-containing protein</fullName>
    </recommendedName>
</protein>
<sequence>LIVGFYLTSKDRESSRNLFMKNDHKSAFRLMEYELSFMFQVLHTKVVVVRQRIGYILRLFSFSSILGACIFFFLVEKHSFGRVEVVLTYALLIGAIVLDIISAIKVIFSDWTFLVLKDKWTKYVPTIISKRSRWSRLVFQYNMIDYCLDERPTWIYKLAGYIHASDFLDKMKIMWFSTSYEVNEDLQKFIFDDLRKKSESATTLREAVEACQQRGDSALLRSRLFASYIKLKWSISEFQYAESLLLWHIATEICCLDEKQGDERRDHKWNCKILSDYMFYLLIMQPAMLSPVLGNWYIVFQDTCAEAKRFFTKYSISDHSKAVEKMKTVKTKFRPAAVKGIKSKSLFFDACILAQQLRRWEDRWEVMDLVWAEFMSYAAINCRPIIHAQQPSKGGELLTFTWLLMNHLGLGPQFSEQDEQAGSKMVTVKWCPIYKRVMQSWGKKRESFRRKQGKLGI</sequence>
<dbReference type="AlphaFoldDB" id="A0A2P5BCY1"/>
<organism evidence="3 4">
    <name type="scientific">Trema orientale</name>
    <name type="common">Charcoal tree</name>
    <name type="synonym">Celtis orientalis</name>
    <dbReference type="NCBI Taxonomy" id="63057"/>
    <lineage>
        <taxon>Eukaryota</taxon>
        <taxon>Viridiplantae</taxon>
        <taxon>Streptophyta</taxon>
        <taxon>Embryophyta</taxon>
        <taxon>Tracheophyta</taxon>
        <taxon>Spermatophyta</taxon>
        <taxon>Magnoliopsida</taxon>
        <taxon>eudicotyledons</taxon>
        <taxon>Gunneridae</taxon>
        <taxon>Pentapetalae</taxon>
        <taxon>rosids</taxon>
        <taxon>fabids</taxon>
        <taxon>Rosales</taxon>
        <taxon>Cannabaceae</taxon>
        <taxon>Trema</taxon>
    </lineage>
</organism>
<dbReference type="PANTHER" id="PTHR31325">
    <property type="entry name" value="OS01G0798800 PROTEIN-RELATED"/>
    <property type="match status" value="1"/>
</dbReference>